<sequence>MKWMNNPMVMKANLIIVPLYLSYMGHKYYRDRKDNLENPITQRALTVLKADKRVVDFCGENIAPGYKVKKTENDGIVTYTFKVSGSSGKLNTVVTADYASHSSLKIFSDELEEHHKKKEAQLPDYDAKDFEDNWPIDLEEYDLPDSKLFKEIQDEDKRQEISKQKISSDEKIWRIKSLRVSVDDDTRILLLPLPESKRSKKLVETEYNLDSYQDIIRRFERKQEKYEHLLDEEYKRFEDKTEEEVLEDIKHRRRKQFQSMNRMRKYQFMFFAGALMFYLIIWKRIAPKPVLNSLVYHQAIELIKNPHVTEKVGDFFQVINCKGKIYPLISKVSFEIVVDGNKDQAKFKFNSEYKQKIGIWLIEEMYMLTKSDLKTTKLI</sequence>
<protein>
    <submittedName>
        <fullName evidence="3">Uncharacterized protein</fullName>
    </submittedName>
</protein>
<keyword evidence="1" id="KW-0175">Coiled coil</keyword>
<evidence type="ECO:0000313" key="3">
    <source>
        <dbReference type="EMBL" id="CAE0352650.1"/>
    </source>
</evidence>
<evidence type="ECO:0000256" key="2">
    <source>
        <dbReference type="SAM" id="Phobius"/>
    </source>
</evidence>
<keyword evidence="2" id="KW-0472">Membrane</keyword>
<dbReference type="EMBL" id="HBII01027526">
    <property type="protein sequence ID" value="CAE0352650.1"/>
    <property type="molecule type" value="Transcribed_RNA"/>
</dbReference>
<evidence type="ECO:0000256" key="1">
    <source>
        <dbReference type="SAM" id="Coils"/>
    </source>
</evidence>
<keyword evidence="2" id="KW-1133">Transmembrane helix</keyword>
<accession>A0A7S3JE05</accession>
<dbReference type="Pfam" id="PF08695">
    <property type="entry name" value="Coa1"/>
    <property type="match status" value="1"/>
</dbReference>
<organism evidence="3">
    <name type="scientific">Euplotes harpa</name>
    <dbReference type="NCBI Taxonomy" id="151035"/>
    <lineage>
        <taxon>Eukaryota</taxon>
        <taxon>Sar</taxon>
        <taxon>Alveolata</taxon>
        <taxon>Ciliophora</taxon>
        <taxon>Intramacronucleata</taxon>
        <taxon>Spirotrichea</taxon>
        <taxon>Hypotrichia</taxon>
        <taxon>Euplotida</taxon>
        <taxon>Euplotidae</taxon>
        <taxon>Euplotes</taxon>
    </lineage>
</organism>
<dbReference type="InterPro" id="IPR014807">
    <property type="entry name" value="Coa1"/>
</dbReference>
<feature type="coiled-coil region" evidence="1">
    <location>
        <begin position="202"/>
        <end position="236"/>
    </location>
</feature>
<dbReference type="AlphaFoldDB" id="A0A7S3JE05"/>
<reference evidence="3" key="1">
    <citation type="submission" date="2021-01" db="EMBL/GenBank/DDBJ databases">
        <authorList>
            <person name="Corre E."/>
            <person name="Pelletier E."/>
            <person name="Niang G."/>
            <person name="Scheremetjew M."/>
            <person name="Finn R."/>
            <person name="Kale V."/>
            <person name="Holt S."/>
            <person name="Cochrane G."/>
            <person name="Meng A."/>
            <person name="Brown T."/>
            <person name="Cohen L."/>
        </authorList>
    </citation>
    <scope>NUCLEOTIDE SEQUENCE</scope>
    <source>
        <strain evidence="3">FSP1.4</strain>
    </source>
</reference>
<keyword evidence="2" id="KW-0812">Transmembrane</keyword>
<proteinExistence type="predicted"/>
<feature type="transmembrane region" description="Helical" evidence="2">
    <location>
        <begin position="263"/>
        <end position="282"/>
    </location>
</feature>
<name>A0A7S3JE05_9SPIT</name>
<gene>
    <name evidence="3" type="ORF">EHAR0213_LOCUS11566</name>
</gene>